<keyword evidence="5" id="KW-0406">Ion transport</keyword>
<dbReference type="Gene3D" id="3.40.1380.10">
    <property type="match status" value="1"/>
</dbReference>
<reference evidence="9 10" key="1">
    <citation type="submission" date="2020-05" db="EMBL/GenBank/DDBJ databases">
        <title>Novel Mycoplasma species detected in Mirounga angustirostris (northern elephant seal) from the USA.</title>
        <authorList>
            <person name="Volokhov D.V."/>
        </authorList>
    </citation>
    <scope>NUCLEOTIDE SEQUENCE [LARGE SCALE GENOMIC DNA]</scope>
    <source>
        <strain evidence="9 10">Mirounga ES2806-NAS</strain>
    </source>
</reference>
<organism evidence="9 10">
    <name type="scientific">Mycoplasma miroungirhinis</name>
    <dbReference type="NCBI Taxonomy" id="754516"/>
    <lineage>
        <taxon>Bacteria</taxon>
        <taxon>Bacillati</taxon>
        <taxon>Mycoplasmatota</taxon>
        <taxon>Mollicutes</taxon>
        <taxon>Mycoplasmataceae</taxon>
        <taxon>Mycoplasma</taxon>
    </lineage>
</organism>
<proteinExistence type="inferred from homology"/>
<evidence type="ECO:0000256" key="6">
    <source>
        <dbReference type="ARBA" id="ARBA00023136"/>
    </source>
</evidence>
<dbReference type="RefSeq" id="WP_171113005.1">
    <property type="nucleotide sequence ID" value="NZ_CP053097.1"/>
</dbReference>
<protein>
    <recommendedName>
        <fullName evidence="11">ATP synthase gamma chain</fullName>
    </recommendedName>
</protein>
<evidence type="ECO:0000256" key="1">
    <source>
        <dbReference type="ARBA" id="ARBA00004170"/>
    </source>
</evidence>
<evidence type="ECO:0008006" key="11">
    <source>
        <dbReference type="Google" id="ProtNLM"/>
    </source>
</evidence>
<keyword evidence="3" id="KW-0813">Transport</keyword>
<evidence type="ECO:0000256" key="5">
    <source>
        <dbReference type="ARBA" id="ARBA00023065"/>
    </source>
</evidence>
<keyword evidence="6" id="KW-0472">Membrane</keyword>
<comment type="subcellular location">
    <subcellularLocation>
        <location evidence="1">Membrane</location>
        <topology evidence="1">Peripheral membrane protein</topology>
    </subcellularLocation>
</comment>
<name>A0A6M4JB22_9MOLU</name>
<dbReference type="SUPFAM" id="SSF52943">
    <property type="entry name" value="ATP synthase (F1-ATPase), gamma subunit"/>
    <property type="match status" value="1"/>
</dbReference>
<keyword evidence="4" id="KW-0375">Hydrogen ion transport</keyword>
<evidence type="ECO:0000256" key="3">
    <source>
        <dbReference type="ARBA" id="ARBA00022448"/>
    </source>
</evidence>
<dbReference type="GO" id="GO:0046933">
    <property type="term" value="F:proton-transporting ATP synthase activity, rotational mechanism"/>
    <property type="evidence" value="ECO:0007669"/>
    <property type="project" value="InterPro"/>
</dbReference>
<accession>A0A6M4JB22</accession>
<evidence type="ECO:0000313" key="9">
    <source>
        <dbReference type="EMBL" id="QJR44183.1"/>
    </source>
</evidence>
<sequence length="303" mass="36254">MYLEKEKQRKKNLEKIYKDVTNKKNILLIDILKLNKKMQFYVNKALFNKETLMALKNEYSVKNSFITSKNLIFTNKNTKISKFFNKEKRLWIYLTEEQKHSTDSYSRYEKLILSKITKSNNDFITIGSRAYEFSLENKLNVLKNYTNDEKTDDLAIKLSYLIKHLYLENKYSSVQMVINTNKNKKQEFTLLPLEKFDINKFIFNKNETFNNEVKNFQIYPDLTAFIENEVNIFLENAIQSLIIESNFFNAKNNLITANQIINQLDEEIDKMHKHIIKAKREKEIEDIVMYFTKSKETKNNNEK</sequence>
<keyword evidence="7" id="KW-0139">CF(1)</keyword>
<evidence type="ECO:0000256" key="4">
    <source>
        <dbReference type="ARBA" id="ARBA00022781"/>
    </source>
</evidence>
<dbReference type="InterPro" id="IPR035968">
    <property type="entry name" value="ATP_synth_F1_ATPase_gsu"/>
</dbReference>
<evidence type="ECO:0000256" key="8">
    <source>
        <dbReference type="ARBA" id="ARBA00023310"/>
    </source>
</evidence>
<dbReference type="GO" id="GO:0045259">
    <property type="term" value="C:proton-transporting ATP synthase complex"/>
    <property type="evidence" value="ECO:0007669"/>
    <property type="project" value="UniProtKB-KW"/>
</dbReference>
<gene>
    <name evidence="9" type="ORF">HLA92_01925</name>
</gene>
<dbReference type="AlphaFoldDB" id="A0A6M4JB22"/>
<comment type="similarity">
    <text evidence="2">Belongs to the ATPase gamma chain family.</text>
</comment>
<evidence type="ECO:0000256" key="2">
    <source>
        <dbReference type="ARBA" id="ARBA00007681"/>
    </source>
</evidence>
<dbReference type="KEGG" id="mmio:HLA92_01925"/>
<keyword evidence="10" id="KW-1185">Reference proteome</keyword>
<evidence type="ECO:0000313" key="10">
    <source>
        <dbReference type="Proteomes" id="UP000502118"/>
    </source>
</evidence>
<dbReference type="Proteomes" id="UP000502118">
    <property type="component" value="Chromosome"/>
</dbReference>
<dbReference type="NCBIfam" id="NF045933">
    <property type="entry name" value="MSC_0622_gamma"/>
    <property type="match status" value="1"/>
</dbReference>
<evidence type="ECO:0000256" key="7">
    <source>
        <dbReference type="ARBA" id="ARBA00023196"/>
    </source>
</evidence>
<dbReference type="EMBL" id="CP053097">
    <property type="protein sequence ID" value="QJR44183.1"/>
    <property type="molecule type" value="Genomic_DNA"/>
</dbReference>
<keyword evidence="8" id="KW-0066">ATP synthesis</keyword>